<organism evidence="2 3">
    <name type="scientific">Xylanibacter rodentium</name>
    <dbReference type="NCBI Taxonomy" id="2736289"/>
    <lineage>
        <taxon>Bacteria</taxon>
        <taxon>Pseudomonadati</taxon>
        <taxon>Bacteroidota</taxon>
        <taxon>Bacteroidia</taxon>
        <taxon>Bacteroidales</taxon>
        <taxon>Prevotellaceae</taxon>
        <taxon>Xylanibacter</taxon>
    </lineage>
</organism>
<dbReference type="PANTHER" id="PTHR42912:SF96">
    <property type="entry name" value="METHYLTRANSFERASE DOMAIN-CONTAINING PROTEIN"/>
    <property type="match status" value="1"/>
</dbReference>
<dbReference type="SUPFAM" id="SSF53335">
    <property type="entry name" value="S-adenosyl-L-methionine-dependent methyltransferases"/>
    <property type="match status" value="1"/>
</dbReference>
<dbReference type="GeneID" id="82157969"/>
<reference evidence="2 3" key="1">
    <citation type="submission" date="2020-05" db="EMBL/GenBank/DDBJ databases">
        <title>Distinct polysaccharide utilization as determinants for interspecies competition between intestinal Prevotella spp.</title>
        <authorList>
            <person name="Galvez E.J.C."/>
            <person name="Iljazovic A."/>
            <person name="Strowig T."/>
        </authorList>
    </citation>
    <scope>NUCLEOTIDE SEQUENCE [LARGE SCALE GENOMIC DNA]</scope>
    <source>
        <strain evidence="2 3">PROD</strain>
    </source>
</reference>
<proteinExistence type="predicted"/>
<accession>A0ABX2AXZ8</accession>
<evidence type="ECO:0000259" key="1">
    <source>
        <dbReference type="Pfam" id="PF08241"/>
    </source>
</evidence>
<evidence type="ECO:0000313" key="2">
    <source>
        <dbReference type="EMBL" id="NPE14525.1"/>
    </source>
</evidence>
<sequence length="228" mass="26220">MEKKQGDKIIDYYNNLAPTYDENRFDNTYGHFIDSEERHVLNRLLTGKENKVLEIACGTGRLLDYAGYGIDASEKMLTIARQKFPKKDLQQSLGQSTPFNDAYFDAVYSFHLMMHLEQEDIYGIIKESHRILKPKGRLIFDIPSLSRRKLFGREHGNGWHGNTALNQTDVARLSDGLFKIVSVTGIMFIPVHRLPSSWRKRMLSLDISMASSPLKTLSSYLIFELEKI</sequence>
<protein>
    <submittedName>
        <fullName evidence="2">Class I SAM-dependent methyltransferase</fullName>
    </submittedName>
</protein>
<evidence type="ECO:0000313" key="3">
    <source>
        <dbReference type="Proteomes" id="UP001193734"/>
    </source>
</evidence>
<name>A0ABX2AXZ8_9BACT</name>
<feature type="domain" description="Methyltransferase type 11" evidence="1">
    <location>
        <begin position="53"/>
        <end position="140"/>
    </location>
</feature>
<dbReference type="CDD" id="cd02440">
    <property type="entry name" value="AdoMet_MTases"/>
    <property type="match status" value="1"/>
</dbReference>
<dbReference type="Proteomes" id="UP001193734">
    <property type="component" value="Unassembled WGS sequence"/>
</dbReference>
<dbReference type="GO" id="GO:0032259">
    <property type="term" value="P:methylation"/>
    <property type="evidence" value="ECO:0007669"/>
    <property type="project" value="UniProtKB-KW"/>
</dbReference>
<keyword evidence="2" id="KW-0489">Methyltransferase</keyword>
<keyword evidence="3" id="KW-1185">Reference proteome</keyword>
<dbReference type="EMBL" id="JABKKE010000014">
    <property type="protein sequence ID" value="NPE14525.1"/>
    <property type="molecule type" value="Genomic_DNA"/>
</dbReference>
<comment type="caution">
    <text evidence="2">The sequence shown here is derived from an EMBL/GenBank/DDBJ whole genome shotgun (WGS) entry which is preliminary data.</text>
</comment>
<dbReference type="GO" id="GO:0008168">
    <property type="term" value="F:methyltransferase activity"/>
    <property type="evidence" value="ECO:0007669"/>
    <property type="project" value="UniProtKB-KW"/>
</dbReference>
<dbReference type="InterPro" id="IPR050508">
    <property type="entry name" value="Methyltransf_Superfamily"/>
</dbReference>
<keyword evidence="2" id="KW-0808">Transferase</keyword>
<dbReference type="PANTHER" id="PTHR42912">
    <property type="entry name" value="METHYLTRANSFERASE"/>
    <property type="match status" value="1"/>
</dbReference>
<gene>
    <name evidence="2" type="ORF">HPS55_09360</name>
</gene>
<dbReference type="InterPro" id="IPR013216">
    <property type="entry name" value="Methyltransf_11"/>
</dbReference>
<dbReference type="RefSeq" id="WP_172177938.1">
    <property type="nucleotide sequence ID" value="NZ_CASGIA010000016.1"/>
</dbReference>
<dbReference type="Pfam" id="PF08241">
    <property type="entry name" value="Methyltransf_11"/>
    <property type="match status" value="1"/>
</dbReference>
<dbReference type="Gene3D" id="3.40.50.150">
    <property type="entry name" value="Vaccinia Virus protein VP39"/>
    <property type="match status" value="1"/>
</dbReference>
<dbReference type="InterPro" id="IPR029063">
    <property type="entry name" value="SAM-dependent_MTases_sf"/>
</dbReference>